<evidence type="ECO:0000259" key="8">
    <source>
        <dbReference type="Pfam" id="PF01996"/>
    </source>
</evidence>
<evidence type="ECO:0000256" key="5">
    <source>
        <dbReference type="ARBA" id="ARBA00022958"/>
    </source>
</evidence>
<dbReference type="AlphaFoldDB" id="A0AAF0IBZ4"/>
<evidence type="ECO:0000256" key="2">
    <source>
        <dbReference type="ARBA" id="ARBA00022723"/>
    </source>
</evidence>
<dbReference type="Gene3D" id="3.30.1330.100">
    <property type="entry name" value="CofE-like"/>
    <property type="match status" value="1"/>
</dbReference>
<dbReference type="Proteomes" id="UP000186851">
    <property type="component" value="Chromosome"/>
</dbReference>
<keyword evidence="1 9" id="KW-0436">Ligase</keyword>
<dbReference type="PANTHER" id="PTHR47917">
    <property type="match status" value="1"/>
</dbReference>
<dbReference type="Gene3D" id="3.90.1660.10">
    <property type="entry name" value="CofE-like domain"/>
    <property type="match status" value="1"/>
</dbReference>
<reference evidence="9" key="2">
    <citation type="journal article" date="2022" name="Nat. Microbiol.">
        <title>A closed Candidatus Odinarchaeum chromosome exposes Asgard archaeal viruses.</title>
        <authorList>
            <person name="Tamarit D."/>
            <person name="Caceres E.F."/>
            <person name="Krupovic M."/>
            <person name="Nijland R."/>
            <person name="Eme L."/>
            <person name="Robinson N.P."/>
            <person name="Ettema T.J.G."/>
        </authorList>
    </citation>
    <scope>NUCLEOTIDE SEQUENCE</scope>
    <source>
        <strain evidence="9">LCB_4</strain>
    </source>
</reference>
<keyword evidence="6" id="KW-0342">GTP-binding</keyword>
<dbReference type="GO" id="GO:0046872">
    <property type="term" value="F:metal ion binding"/>
    <property type="evidence" value="ECO:0007669"/>
    <property type="project" value="UniProtKB-KW"/>
</dbReference>
<evidence type="ECO:0000256" key="1">
    <source>
        <dbReference type="ARBA" id="ARBA00022598"/>
    </source>
</evidence>
<dbReference type="KEGG" id="oyw:OdinLCB4_003030"/>
<dbReference type="EMBL" id="CP091871">
    <property type="protein sequence ID" value="WEU40901.1"/>
    <property type="molecule type" value="Genomic_DNA"/>
</dbReference>
<feature type="domain" description="Coenzyme F420:L-glutamate ligase-like" evidence="8">
    <location>
        <begin position="15"/>
        <end position="231"/>
    </location>
</feature>
<keyword evidence="3" id="KW-0547">Nucleotide-binding</keyword>
<dbReference type="SUPFAM" id="SSF144010">
    <property type="entry name" value="CofE-like"/>
    <property type="match status" value="1"/>
</dbReference>
<protein>
    <submittedName>
        <fullName evidence="9">Coenzyme F420-0:L-glutamate ligase</fullName>
        <ecNumber evidence="9">6.3.2.31</ecNumber>
    </submittedName>
</protein>
<evidence type="ECO:0000256" key="3">
    <source>
        <dbReference type="ARBA" id="ARBA00022741"/>
    </source>
</evidence>
<dbReference type="Pfam" id="PF01996">
    <property type="entry name" value="F420_ligase"/>
    <property type="match status" value="1"/>
</dbReference>
<dbReference type="InterPro" id="IPR002847">
    <property type="entry name" value="F420-0_gamma-glut_ligase-dom"/>
</dbReference>
<dbReference type="PANTHER" id="PTHR47917:SF2">
    <property type="entry name" value="COENZYME F420:L-GLUTAMATE LIGASE-LIKE DOMAIN-CONTAINING PROTEIN"/>
    <property type="match status" value="1"/>
</dbReference>
<dbReference type="InterPro" id="IPR008225">
    <property type="entry name" value="F420-0_g-glutamyl_ligase"/>
</dbReference>
<keyword evidence="5" id="KW-0630">Potassium</keyword>
<proteinExistence type="predicted"/>
<evidence type="ECO:0000256" key="4">
    <source>
        <dbReference type="ARBA" id="ARBA00022842"/>
    </source>
</evidence>
<dbReference type="EC" id="6.3.2.31" evidence="9"/>
<reference evidence="9" key="1">
    <citation type="journal article" date="2017" name="Nature">
        <title>Asgard archaea illuminate the origin of eukaryotic cellular complexity.</title>
        <authorList>
            <person name="Zaremba-Niedzwiedzka K."/>
            <person name="Caceres E.F."/>
            <person name="Saw J.H."/>
            <person name="Backstrom D."/>
            <person name="Juzokaite L."/>
            <person name="Vancaester E."/>
            <person name="Seitz K.W."/>
            <person name="Anantharaman K."/>
            <person name="Starnawski P."/>
            <person name="Kjeldsen K.U."/>
            <person name="Scott M.B."/>
            <person name="Nunoura T."/>
            <person name="Banfield J.F."/>
            <person name="Schramm A."/>
            <person name="Baker B.J."/>
            <person name="Spang A."/>
            <person name="Ettema T.J.G."/>
        </authorList>
    </citation>
    <scope>NUCLEOTIDE SEQUENCE</scope>
    <source>
        <strain evidence="9">LCB_4</strain>
    </source>
</reference>
<accession>A0AAF0IBZ4</accession>
<sequence length="265" mass="29109">MFKTLGMVNMILYPIKTPLIKIGDNLIDIVIDCMKDAGLNFNDKDILVIAESPLGLSQGRVVRLADVKPSLEARSLAEKYEMEPELAEVVLREADKILGGVKHVLLTIKHGVFQANAGVDKSNAPPGYVTLLPADPCETAEEIRAYIKKRFNVNIGVLIADSRTQPLRLGNVGLAVGVAGFNPVKDERGHKDLFGRPLRITRRAIADNIASAAELLMGEADESIPAVLVRDAPVEFTDRRIRMEELLIPPEECLYVSVFKDKMGL</sequence>
<evidence type="ECO:0000256" key="6">
    <source>
        <dbReference type="ARBA" id="ARBA00023134"/>
    </source>
</evidence>
<dbReference type="NCBIfam" id="TIGR01916">
    <property type="entry name" value="F420_cofE"/>
    <property type="match status" value="1"/>
</dbReference>
<name>A0AAF0IBZ4_ODILC</name>
<evidence type="ECO:0000313" key="9">
    <source>
        <dbReference type="EMBL" id="WEU40901.1"/>
    </source>
</evidence>
<organism evidence="9 10">
    <name type="scientific">Odinarchaeota yellowstonii (strain LCB_4)</name>
    <dbReference type="NCBI Taxonomy" id="1841599"/>
    <lineage>
        <taxon>Archaea</taxon>
        <taxon>Promethearchaeati</taxon>
        <taxon>Candidatus Odinarchaeota</taxon>
        <taxon>Candidatus Odinarchaeia</taxon>
        <taxon>Candidatus Odinarchaeales</taxon>
        <taxon>Candidatus Odinarchaeaceae</taxon>
        <taxon>Candidatus Odinarchaeum</taxon>
    </lineage>
</organism>
<dbReference type="GO" id="GO:0005525">
    <property type="term" value="F:GTP binding"/>
    <property type="evidence" value="ECO:0007669"/>
    <property type="project" value="UniProtKB-KW"/>
</dbReference>
<keyword evidence="2" id="KW-0479">Metal-binding</keyword>
<dbReference type="GO" id="GO:0052618">
    <property type="term" value="F:coenzyme F420-0:L-glutamate ligase activity"/>
    <property type="evidence" value="ECO:0007669"/>
    <property type="project" value="UniProtKB-EC"/>
</dbReference>
<gene>
    <name evidence="9" type="primary">cofE</name>
    <name evidence="9" type="ORF">OdinLCB4_003030</name>
</gene>
<keyword evidence="4" id="KW-0460">Magnesium</keyword>
<keyword evidence="7" id="KW-0464">Manganese</keyword>
<evidence type="ECO:0000313" key="10">
    <source>
        <dbReference type="Proteomes" id="UP000186851"/>
    </source>
</evidence>
<evidence type="ECO:0000256" key="7">
    <source>
        <dbReference type="ARBA" id="ARBA00023211"/>
    </source>
</evidence>